<dbReference type="InterPro" id="IPR013750">
    <property type="entry name" value="GHMP_kinase_C_dom"/>
</dbReference>
<dbReference type="InterPro" id="IPR006204">
    <property type="entry name" value="GHMP_kinase_N_dom"/>
</dbReference>
<comment type="pathway">
    <text evidence="7">Amino-acid biosynthesis; L-threonine biosynthesis; L-threonine from L-aspartate: step 4/5.</text>
</comment>
<organism evidence="11 12">
    <name type="scientific">Bradymonas sediminis</name>
    <dbReference type="NCBI Taxonomy" id="1548548"/>
    <lineage>
        <taxon>Bacteria</taxon>
        <taxon>Deltaproteobacteria</taxon>
        <taxon>Bradymonadales</taxon>
        <taxon>Bradymonadaceae</taxon>
        <taxon>Bradymonas</taxon>
    </lineage>
</organism>
<name>A0A2Z4FRB1_9DELT</name>
<keyword evidence="5 7" id="KW-0418">Kinase</keyword>
<keyword evidence="1 7" id="KW-0028">Amino-acid biosynthesis</keyword>
<dbReference type="InterPro" id="IPR020568">
    <property type="entry name" value="Ribosomal_Su5_D2-typ_SF"/>
</dbReference>
<dbReference type="KEGG" id="bsed:DN745_16495"/>
<evidence type="ECO:0000256" key="8">
    <source>
        <dbReference type="NCBIfam" id="TIGR00191"/>
    </source>
</evidence>
<comment type="function">
    <text evidence="7">Catalyzes the ATP-dependent phosphorylation of L-homoserine to L-homoserine phosphate.</text>
</comment>
<evidence type="ECO:0000256" key="2">
    <source>
        <dbReference type="ARBA" id="ARBA00022679"/>
    </source>
</evidence>
<dbReference type="InterPro" id="IPR014721">
    <property type="entry name" value="Ribsml_uS5_D2-typ_fold_subgr"/>
</dbReference>
<keyword evidence="6 7" id="KW-0067">ATP-binding</keyword>
<dbReference type="SUPFAM" id="SSF55060">
    <property type="entry name" value="GHMP Kinase, C-terminal domain"/>
    <property type="match status" value="1"/>
</dbReference>
<evidence type="ECO:0000313" key="11">
    <source>
        <dbReference type="EMBL" id="AWV91472.1"/>
    </source>
</evidence>
<dbReference type="Proteomes" id="UP000249799">
    <property type="component" value="Chromosome"/>
</dbReference>
<evidence type="ECO:0000259" key="10">
    <source>
        <dbReference type="Pfam" id="PF08544"/>
    </source>
</evidence>
<feature type="domain" description="GHMP kinase C-terminal" evidence="10">
    <location>
        <begin position="220"/>
        <end position="288"/>
    </location>
</feature>
<feature type="binding site" evidence="7">
    <location>
        <begin position="91"/>
        <end position="101"/>
    </location>
    <ligand>
        <name>ATP</name>
        <dbReference type="ChEBI" id="CHEBI:30616"/>
    </ligand>
</feature>
<keyword evidence="2 7" id="KW-0808">Transferase</keyword>
<reference evidence="11 12" key="1">
    <citation type="submission" date="2018-06" db="EMBL/GenBank/DDBJ databases">
        <title>Lujinxingia sediminis gen. nov. sp. nov., a new facultative anaerobic member of the class Deltaproteobacteria, and proposal of Lujinxingaceae fam. nov.</title>
        <authorList>
            <person name="Guo L.-Y."/>
            <person name="Li C.-M."/>
            <person name="Wang S."/>
            <person name="Du Z.-J."/>
        </authorList>
    </citation>
    <scope>NUCLEOTIDE SEQUENCE [LARGE SCALE GENOMIC DNA]</scope>
    <source>
        <strain evidence="11 12">FA350</strain>
    </source>
</reference>
<comment type="similarity">
    <text evidence="7">Belongs to the GHMP kinase family. Homoserine kinase subfamily.</text>
</comment>
<evidence type="ECO:0000256" key="5">
    <source>
        <dbReference type="ARBA" id="ARBA00022777"/>
    </source>
</evidence>
<dbReference type="Gene3D" id="3.30.70.890">
    <property type="entry name" value="GHMP kinase, C-terminal domain"/>
    <property type="match status" value="1"/>
</dbReference>
<dbReference type="GO" id="GO:0004413">
    <property type="term" value="F:homoserine kinase activity"/>
    <property type="evidence" value="ECO:0007669"/>
    <property type="project" value="UniProtKB-UniRule"/>
</dbReference>
<evidence type="ECO:0000313" key="12">
    <source>
        <dbReference type="Proteomes" id="UP000249799"/>
    </source>
</evidence>
<dbReference type="AlphaFoldDB" id="A0A2Z4FRB1"/>
<dbReference type="HAMAP" id="MF_00384">
    <property type="entry name" value="Homoser_kinase"/>
    <property type="match status" value="1"/>
</dbReference>
<feature type="domain" description="GHMP kinase N-terminal" evidence="9">
    <location>
        <begin position="71"/>
        <end position="150"/>
    </location>
</feature>
<dbReference type="GO" id="GO:0005737">
    <property type="term" value="C:cytoplasm"/>
    <property type="evidence" value="ECO:0007669"/>
    <property type="project" value="UniProtKB-SubCell"/>
</dbReference>
<dbReference type="OrthoDB" id="9769912at2"/>
<protein>
    <recommendedName>
        <fullName evidence="7 8">Homoserine kinase</fullName>
        <shortName evidence="7">HK</shortName>
        <shortName evidence="7">HSK</shortName>
        <ecNumber evidence="7 8">2.7.1.39</ecNumber>
    </recommendedName>
</protein>
<keyword evidence="12" id="KW-1185">Reference proteome</keyword>
<dbReference type="EC" id="2.7.1.39" evidence="7 8"/>
<dbReference type="PRINTS" id="PR00958">
    <property type="entry name" value="HOMSERKINASE"/>
</dbReference>
<evidence type="ECO:0000256" key="1">
    <source>
        <dbReference type="ARBA" id="ARBA00022605"/>
    </source>
</evidence>
<dbReference type="PANTHER" id="PTHR20861:SF1">
    <property type="entry name" value="HOMOSERINE KINASE"/>
    <property type="match status" value="1"/>
</dbReference>
<comment type="catalytic activity">
    <reaction evidence="7">
        <text>L-homoserine + ATP = O-phospho-L-homoserine + ADP + H(+)</text>
        <dbReference type="Rhea" id="RHEA:13985"/>
        <dbReference type="ChEBI" id="CHEBI:15378"/>
        <dbReference type="ChEBI" id="CHEBI:30616"/>
        <dbReference type="ChEBI" id="CHEBI:57476"/>
        <dbReference type="ChEBI" id="CHEBI:57590"/>
        <dbReference type="ChEBI" id="CHEBI:456216"/>
        <dbReference type="EC" id="2.7.1.39"/>
    </reaction>
</comment>
<dbReference type="Gene3D" id="3.30.230.10">
    <property type="match status" value="1"/>
</dbReference>
<dbReference type="EMBL" id="CP030032">
    <property type="protein sequence ID" value="AWV91472.1"/>
    <property type="molecule type" value="Genomic_DNA"/>
</dbReference>
<dbReference type="NCBIfam" id="NF002288">
    <property type="entry name" value="PRK01212.1-4"/>
    <property type="match status" value="1"/>
</dbReference>
<dbReference type="PANTHER" id="PTHR20861">
    <property type="entry name" value="HOMOSERINE/4-DIPHOSPHOCYTIDYL-2-C-METHYL-D-ERYTHRITOL KINASE"/>
    <property type="match status" value="1"/>
</dbReference>
<evidence type="ECO:0000256" key="4">
    <source>
        <dbReference type="ARBA" id="ARBA00022741"/>
    </source>
</evidence>
<dbReference type="InterPro" id="IPR000870">
    <property type="entry name" value="Homoserine_kinase"/>
</dbReference>
<keyword evidence="7" id="KW-0963">Cytoplasm</keyword>
<evidence type="ECO:0000256" key="7">
    <source>
        <dbReference type="HAMAP-Rule" id="MF_00384"/>
    </source>
</evidence>
<evidence type="ECO:0000256" key="6">
    <source>
        <dbReference type="ARBA" id="ARBA00022840"/>
    </source>
</evidence>
<comment type="subcellular location">
    <subcellularLocation>
        <location evidence="7">Cytoplasm</location>
    </subcellularLocation>
</comment>
<dbReference type="GO" id="GO:0009088">
    <property type="term" value="P:threonine biosynthetic process"/>
    <property type="evidence" value="ECO:0007669"/>
    <property type="project" value="UniProtKB-UniRule"/>
</dbReference>
<dbReference type="UniPathway" id="UPA00050">
    <property type="reaction ID" value="UER00064"/>
</dbReference>
<dbReference type="Pfam" id="PF08544">
    <property type="entry name" value="GHMP_kinases_C"/>
    <property type="match status" value="1"/>
</dbReference>
<accession>A0A2Z4FRB1</accession>
<dbReference type="InterPro" id="IPR036554">
    <property type="entry name" value="GHMP_kinase_C_sf"/>
</dbReference>
<proteinExistence type="inferred from homology"/>
<gene>
    <name evidence="7" type="primary">thrB</name>
    <name evidence="11" type="ORF">DN745_16495</name>
</gene>
<evidence type="ECO:0000259" key="9">
    <source>
        <dbReference type="Pfam" id="PF00288"/>
    </source>
</evidence>
<dbReference type="Pfam" id="PF00288">
    <property type="entry name" value="GHMP_kinases_N"/>
    <property type="match status" value="1"/>
</dbReference>
<sequence length="312" mass="32402">MPQKVTAFAPATVGNVAVGFDILGFALDTIGDTVTLHRTEQRGVEISDIRGVVTDLPRGADENTATVGLVQFLADFGLPFGLRVEIDKGIPLGSGMGGSAASAVAAIVAANAFVGGKLLRTEILSYALLGESVASGDVHGDNVTPSLYGGLTLTRSLEPIDVVQIPVPDEICCVLVHPEHRIDTRNARQVIPKDLPLSTFVQQSANLAGFLSGCFMGDTELIRNSLQDLLIEPHRAPLIPGFSQVRQAALSNGALGCSISGAGPSVFAWVKNQADAEAVRDAMRAAFAGASVESSAWISSLNCPGASIVEEG</sequence>
<keyword evidence="4 7" id="KW-0547">Nucleotide-binding</keyword>
<keyword evidence="3 7" id="KW-0791">Threonine biosynthesis</keyword>
<dbReference type="SUPFAM" id="SSF54211">
    <property type="entry name" value="Ribosomal protein S5 domain 2-like"/>
    <property type="match status" value="1"/>
</dbReference>
<dbReference type="NCBIfam" id="TIGR00191">
    <property type="entry name" value="thrB"/>
    <property type="match status" value="1"/>
</dbReference>
<evidence type="ECO:0000256" key="3">
    <source>
        <dbReference type="ARBA" id="ARBA00022697"/>
    </source>
</evidence>
<dbReference type="GO" id="GO:0005524">
    <property type="term" value="F:ATP binding"/>
    <property type="evidence" value="ECO:0007669"/>
    <property type="project" value="UniProtKB-UniRule"/>
</dbReference>
<dbReference type="PIRSF" id="PIRSF000676">
    <property type="entry name" value="Homoser_kin"/>
    <property type="match status" value="1"/>
</dbReference>